<feature type="coiled-coil region" evidence="1">
    <location>
        <begin position="48"/>
        <end position="75"/>
    </location>
</feature>
<keyword evidence="1" id="KW-0175">Coiled coil</keyword>
<dbReference type="Proteomes" id="UP000318681">
    <property type="component" value="Unassembled WGS sequence"/>
</dbReference>
<evidence type="ECO:0000256" key="1">
    <source>
        <dbReference type="SAM" id="Coils"/>
    </source>
</evidence>
<evidence type="ECO:0000313" key="4">
    <source>
        <dbReference type="Proteomes" id="UP000318681"/>
    </source>
</evidence>
<keyword evidence="2" id="KW-0472">Membrane</keyword>
<dbReference type="EMBL" id="VNIM01000084">
    <property type="protein sequence ID" value="TVV71570.1"/>
    <property type="molecule type" value="Genomic_DNA"/>
</dbReference>
<evidence type="ECO:0000313" key="3">
    <source>
        <dbReference type="EMBL" id="TVV71570.1"/>
    </source>
</evidence>
<gene>
    <name evidence="3" type="ORF">FOY91_16535</name>
</gene>
<comment type="caution">
    <text evidence="3">The sequence shown here is derived from an EMBL/GenBank/DDBJ whole genome shotgun (WGS) entry which is preliminary data.</text>
</comment>
<keyword evidence="2" id="KW-0812">Transmembrane</keyword>
<dbReference type="AlphaFoldDB" id="A0A558QWP7"/>
<protein>
    <submittedName>
        <fullName evidence="3">Septum formation initiator</fullName>
    </submittedName>
</protein>
<sequence length="101" mass="11319">MKSRRSARSLIVSAAGPAVAVLVVVVFAGFALLGSNGLLSLDGYRKQLSERTVALARYEAERARLQNQKRLIERGDPDFADELVRRNTDMIDRNEYMVVEH</sequence>
<evidence type="ECO:0000256" key="2">
    <source>
        <dbReference type="SAM" id="Phobius"/>
    </source>
</evidence>
<reference evidence="3 4" key="1">
    <citation type="submission" date="2019-07" db="EMBL/GenBank/DDBJ databases">
        <title>Sphingomonas solaris sp. nov., isolated from a solar panel from Boston, Massachusetts.</title>
        <authorList>
            <person name="Tanner K."/>
            <person name="Pascual J."/>
            <person name="Mancuso C."/>
            <person name="Pereto J."/>
            <person name="Khalil A."/>
            <person name="Vilanova C."/>
        </authorList>
    </citation>
    <scope>NUCLEOTIDE SEQUENCE [LARGE SCALE GENOMIC DNA]</scope>
    <source>
        <strain evidence="3 4">R4DWN</strain>
    </source>
</reference>
<organism evidence="3 4">
    <name type="scientific">Alterirhizorhabdus solaris</name>
    <dbReference type="NCBI Taxonomy" id="2529389"/>
    <lineage>
        <taxon>Bacteria</taxon>
        <taxon>Pseudomonadati</taxon>
        <taxon>Pseudomonadota</taxon>
        <taxon>Alphaproteobacteria</taxon>
        <taxon>Sphingomonadales</taxon>
        <taxon>Rhizorhabdaceae</taxon>
        <taxon>Alterirhizorhabdus</taxon>
    </lineage>
</organism>
<proteinExistence type="predicted"/>
<keyword evidence="4" id="KW-1185">Reference proteome</keyword>
<accession>A0A558QWP7</accession>
<feature type="transmembrane region" description="Helical" evidence="2">
    <location>
        <begin position="12"/>
        <end position="33"/>
    </location>
</feature>
<keyword evidence="2" id="KW-1133">Transmembrane helix</keyword>
<name>A0A558QWP7_9SPHN</name>